<dbReference type="InterPro" id="IPR025558">
    <property type="entry name" value="DUF4283"/>
</dbReference>
<feature type="compositionally biased region" description="Polar residues" evidence="1">
    <location>
        <begin position="468"/>
        <end position="478"/>
    </location>
</feature>
<dbReference type="Pfam" id="PF14111">
    <property type="entry name" value="DUF4283"/>
    <property type="match status" value="1"/>
</dbReference>
<name>R0GGD7_9BRAS</name>
<evidence type="ECO:0000256" key="1">
    <source>
        <dbReference type="SAM" id="MobiDB-lite"/>
    </source>
</evidence>
<evidence type="ECO:0000313" key="4">
    <source>
        <dbReference type="Proteomes" id="UP000029121"/>
    </source>
</evidence>
<dbReference type="AlphaFoldDB" id="R0GGD7"/>
<dbReference type="PANTHER" id="PTHR31286">
    <property type="entry name" value="GLYCINE-RICH CELL WALL STRUCTURAL PROTEIN 1.8-LIKE"/>
    <property type="match status" value="1"/>
</dbReference>
<keyword evidence="4" id="KW-1185">Reference proteome</keyword>
<feature type="region of interest" description="Disordered" evidence="1">
    <location>
        <begin position="1"/>
        <end position="22"/>
    </location>
</feature>
<feature type="compositionally biased region" description="Basic and acidic residues" evidence="1">
    <location>
        <begin position="288"/>
        <end position="297"/>
    </location>
</feature>
<reference evidence="4" key="1">
    <citation type="journal article" date="2013" name="Nat. Genet.">
        <title>The Capsella rubella genome and the genomic consequences of rapid mating system evolution.</title>
        <authorList>
            <person name="Slotte T."/>
            <person name="Hazzouri K.M."/>
            <person name="Agren J.A."/>
            <person name="Koenig D."/>
            <person name="Maumus F."/>
            <person name="Guo Y.L."/>
            <person name="Steige K."/>
            <person name="Platts A.E."/>
            <person name="Escobar J.S."/>
            <person name="Newman L.K."/>
            <person name="Wang W."/>
            <person name="Mandakova T."/>
            <person name="Vello E."/>
            <person name="Smith L.M."/>
            <person name="Henz S.R."/>
            <person name="Steffen J."/>
            <person name="Takuno S."/>
            <person name="Brandvain Y."/>
            <person name="Coop G."/>
            <person name="Andolfatto P."/>
            <person name="Hu T.T."/>
            <person name="Blanchette M."/>
            <person name="Clark R.M."/>
            <person name="Quesneville H."/>
            <person name="Nordborg M."/>
            <person name="Gaut B.S."/>
            <person name="Lysak M.A."/>
            <person name="Jenkins J."/>
            <person name="Grimwood J."/>
            <person name="Chapman J."/>
            <person name="Prochnik S."/>
            <person name="Shu S."/>
            <person name="Rokhsar D."/>
            <person name="Schmutz J."/>
            <person name="Weigel D."/>
            <person name="Wright S.I."/>
        </authorList>
    </citation>
    <scope>NUCLEOTIDE SEQUENCE [LARGE SCALE GENOMIC DNA]</scope>
    <source>
        <strain evidence="4">cv. Monte Gargano</strain>
    </source>
</reference>
<dbReference type="EMBL" id="KB870811">
    <property type="protein sequence ID" value="EOA15834.1"/>
    <property type="molecule type" value="Genomic_DNA"/>
</dbReference>
<feature type="region of interest" description="Disordered" evidence="1">
    <location>
        <begin position="626"/>
        <end position="732"/>
    </location>
</feature>
<dbReference type="PANTHER" id="PTHR31286:SF132">
    <property type="entry name" value="DUF4283 DOMAIN-CONTAINING PROTEIN"/>
    <property type="match status" value="1"/>
</dbReference>
<feature type="compositionally biased region" description="Polar residues" evidence="1">
    <location>
        <begin position="272"/>
        <end position="285"/>
    </location>
</feature>
<feature type="compositionally biased region" description="Low complexity" evidence="1">
    <location>
        <begin position="687"/>
        <end position="701"/>
    </location>
</feature>
<evidence type="ECO:0000313" key="3">
    <source>
        <dbReference type="EMBL" id="EOA15834.1"/>
    </source>
</evidence>
<gene>
    <name evidence="3" type="ORF">CARUB_v10007457mg</name>
</gene>
<feature type="compositionally biased region" description="Basic residues" evidence="1">
    <location>
        <begin position="319"/>
        <end position="330"/>
    </location>
</feature>
<feature type="region of interest" description="Disordered" evidence="1">
    <location>
        <begin position="241"/>
        <end position="441"/>
    </location>
</feature>
<feature type="compositionally biased region" description="Polar residues" evidence="1">
    <location>
        <begin position="380"/>
        <end position="404"/>
    </location>
</feature>
<feature type="region of interest" description="Disordered" evidence="1">
    <location>
        <begin position="455"/>
        <end position="482"/>
    </location>
</feature>
<dbReference type="InterPro" id="IPR040256">
    <property type="entry name" value="At4g02000-like"/>
</dbReference>
<accession>R0GGD7</accession>
<protein>
    <recommendedName>
        <fullName evidence="2">DUF4283 domain-containing protein</fullName>
    </recommendedName>
</protein>
<proteinExistence type="predicted"/>
<feature type="domain" description="DUF4283" evidence="2">
    <location>
        <begin position="44"/>
        <end position="127"/>
    </location>
</feature>
<feature type="compositionally biased region" description="Polar residues" evidence="1">
    <location>
        <begin position="244"/>
        <end position="257"/>
    </location>
</feature>
<sequence>MSRQNRPSWYKASPSPPPSRLPVLEDEDDEVVILPQADNSAIVARLNLSLVGRMFHKGGRSMAALVATLPKEHIWDLEGRVRGVPIGDSRFQFFFETEEDLQKVLNKRPYHFNHWSFALERWEPHVGSVFPNSMTFWIRLDGIPSEFWTVASLTAFGASLGQVQAVDSPNGGIQVTVTADIALKFQKNAQIPSGETVPVSLLYEKLHRWCLYCRKICHESDSCPLLDKEQRKIYQRHYELQKAQRVSSRGPSRSLHTSAGGRRAPASRHFGRSSSHVTPGDSSQARVARKEKPRRDAPYQVPSRRAEASDASKLASSSHQHHSAQRKGKGKISEDDSQVHADNYLPPRNRSTLTIREGDGSSPSRKSPPPQASKEVPVVSDSQTTISAPYLSNSRAKQGVSSPAFTRDRPFRLSLQKQSRTGKAMDAIADSDPSPLPLPGVGSSAKKVLNFSTQETTPSELQPDLSLASLSLDNQNPSKPRRKSWYEMTLEEEEEHAGDDSQLQEPPLIGEACVPVPGGVTAHSVHPQTTMLSPLRTTTAVWDDALDFGQIDPQLDCLDLGDDDFGSMDEGMLENDDLLGDDLKAELQNQEALAKNHGLADPAPVVKGEKTRLRSRIVALISPPRDVSRSEPVTYRPRARPIKKTSTPADGPSKRGTKSPALMISSASRKIQMVHGGTPRKRHHSKSGSSRPRSSKKNSSISKHHSLPPTSLQIPESLPSDAGTFVPPGDVP</sequence>
<dbReference type="Proteomes" id="UP000029121">
    <property type="component" value="Unassembled WGS sequence"/>
</dbReference>
<dbReference type="eggNOG" id="KOG1075">
    <property type="taxonomic scope" value="Eukaryota"/>
</dbReference>
<evidence type="ECO:0000259" key="2">
    <source>
        <dbReference type="Pfam" id="PF14111"/>
    </source>
</evidence>
<organism evidence="3 4">
    <name type="scientific">Capsella rubella</name>
    <dbReference type="NCBI Taxonomy" id="81985"/>
    <lineage>
        <taxon>Eukaryota</taxon>
        <taxon>Viridiplantae</taxon>
        <taxon>Streptophyta</taxon>
        <taxon>Embryophyta</taxon>
        <taxon>Tracheophyta</taxon>
        <taxon>Spermatophyta</taxon>
        <taxon>Magnoliopsida</taxon>
        <taxon>eudicotyledons</taxon>
        <taxon>Gunneridae</taxon>
        <taxon>Pentapetalae</taxon>
        <taxon>rosids</taxon>
        <taxon>malvids</taxon>
        <taxon>Brassicales</taxon>
        <taxon>Brassicaceae</taxon>
        <taxon>Camelineae</taxon>
        <taxon>Capsella</taxon>
    </lineage>
</organism>